<evidence type="ECO:0000313" key="8">
    <source>
        <dbReference type="Proteomes" id="UP000548978"/>
    </source>
</evidence>
<dbReference type="PANTHER" id="PTHR42852:SF6">
    <property type="entry name" value="THIOL:DISULFIDE INTERCHANGE PROTEIN DSBE"/>
    <property type="match status" value="1"/>
</dbReference>
<gene>
    <name evidence="7" type="ORF">FHS65_002553</name>
</gene>
<keyword evidence="4" id="KW-1015">Disulfide bond</keyword>
<name>A0A7W9A5X0_9CAUL</name>
<evidence type="ECO:0000256" key="4">
    <source>
        <dbReference type="ARBA" id="ARBA00023157"/>
    </source>
</evidence>
<dbReference type="InterPro" id="IPR017937">
    <property type="entry name" value="Thioredoxin_CS"/>
</dbReference>
<evidence type="ECO:0000256" key="3">
    <source>
        <dbReference type="ARBA" id="ARBA00022748"/>
    </source>
</evidence>
<reference evidence="7 8" key="1">
    <citation type="submission" date="2020-08" db="EMBL/GenBank/DDBJ databases">
        <title>Genomic Encyclopedia of Type Strains, Phase IV (KMG-IV): sequencing the most valuable type-strain genomes for metagenomic binning, comparative biology and taxonomic classification.</title>
        <authorList>
            <person name="Goeker M."/>
        </authorList>
    </citation>
    <scope>NUCLEOTIDE SEQUENCE [LARGE SCALE GENOMIC DNA]</scope>
    <source>
        <strain evidence="7 8">DSM 24448</strain>
    </source>
</reference>
<evidence type="ECO:0000256" key="5">
    <source>
        <dbReference type="ARBA" id="ARBA00023284"/>
    </source>
</evidence>
<evidence type="ECO:0000256" key="1">
    <source>
        <dbReference type="ARBA" id="ARBA00004196"/>
    </source>
</evidence>
<evidence type="ECO:0000256" key="2">
    <source>
        <dbReference type="ARBA" id="ARBA00007758"/>
    </source>
</evidence>
<dbReference type="AlphaFoldDB" id="A0A7W9A5X0"/>
<dbReference type="Proteomes" id="UP000548978">
    <property type="component" value="Unassembled WGS sequence"/>
</dbReference>
<sequence length="182" mass="19307">MKRWLALLPLVVLVGLAMLFAGWALNRDPAYKPDALVGQPVPETVLPMLTGDVAGPGQVDIRTAGVGRPMLVNVFASWCAPCRIEHPALMALKDQGIAIVGIAYKDEPAATREFLDELGDPFSMVLVDAEGQAGLDLGIAGVPETYAVDAYGRVVAKHTGPLTDAADVRRLVDALNDPAERP</sequence>
<dbReference type="InterPro" id="IPR036249">
    <property type="entry name" value="Thioredoxin-like_sf"/>
</dbReference>
<dbReference type="EMBL" id="JACIJB010000016">
    <property type="protein sequence ID" value="MBB5661783.1"/>
    <property type="molecule type" value="Genomic_DNA"/>
</dbReference>
<keyword evidence="3" id="KW-0201">Cytochrome c-type biogenesis</keyword>
<dbReference type="GO" id="GO:0030288">
    <property type="term" value="C:outer membrane-bounded periplasmic space"/>
    <property type="evidence" value="ECO:0007669"/>
    <property type="project" value="InterPro"/>
</dbReference>
<dbReference type="Gene3D" id="3.40.30.10">
    <property type="entry name" value="Glutaredoxin"/>
    <property type="match status" value="1"/>
</dbReference>
<dbReference type="InterPro" id="IPR013740">
    <property type="entry name" value="Redoxin"/>
</dbReference>
<accession>A0A7W9A5X0</accession>
<protein>
    <submittedName>
        <fullName evidence="7">Cytochrome c biogenesis protein CcmG/thiol:disulfide interchange protein DsbE</fullName>
    </submittedName>
</protein>
<comment type="caution">
    <text evidence="7">The sequence shown here is derived from an EMBL/GenBank/DDBJ whole genome shotgun (WGS) entry which is preliminary data.</text>
</comment>
<dbReference type="SUPFAM" id="SSF52833">
    <property type="entry name" value="Thioredoxin-like"/>
    <property type="match status" value="1"/>
</dbReference>
<dbReference type="PANTHER" id="PTHR42852">
    <property type="entry name" value="THIOL:DISULFIDE INTERCHANGE PROTEIN DSBE"/>
    <property type="match status" value="1"/>
</dbReference>
<dbReference type="OrthoDB" id="9799347at2"/>
<dbReference type="InterPro" id="IPR013766">
    <property type="entry name" value="Thioredoxin_domain"/>
</dbReference>
<dbReference type="RefSeq" id="WP_123286277.1">
    <property type="nucleotide sequence ID" value="NZ_JACIJB010000016.1"/>
</dbReference>
<dbReference type="InterPro" id="IPR004799">
    <property type="entry name" value="Periplasmic_diS_OxRdtase_DsbE"/>
</dbReference>
<dbReference type="PROSITE" id="PS51352">
    <property type="entry name" value="THIOREDOXIN_2"/>
    <property type="match status" value="1"/>
</dbReference>
<comment type="similarity">
    <text evidence="2">Belongs to the thioredoxin family. DsbE subfamily.</text>
</comment>
<keyword evidence="5" id="KW-0676">Redox-active center</keyword>
<dbReference type="GO" id="GO:0017004">
    <property type="term" value="P:cytochrome complex assembly"/>
    <property type="evidence" value="ECO:0007669"/>
    <property type="project" value="UniProtKB-KW"/>
</dbReference>
<comment type="subcellular location">
    <subcellularLocation>
        <location evidence="1">Cell envelope</location>
    </subcellularLocation>
</comment>
<evidence type="ECO:0000259" key="6">
    <source>
        <dbReference type="PROSITE" id="PS51352"/>
    </source>
</evidence>
<feature type="domain" description="Thioredoxin" evidence="6">
    <location>
        <begin position="35"/>
        <end position="177"/>
    </location>
</feature>
<dbReference type="Pfam" id="PF08534">
    <property type="entry name" value="Redoxin"/>
    <property type="match status" value="1"/>
</dbReference>
<evidence type="ECO:0000313" key="7">
    <source>
        <dbReference type="EMBL" id="MBB5661783.1"/>
    </source>
</evidence>
<proteinExistence type="inferred from homology"/>
<dbReference type="PROSITE" id="PS00194">
    <property type="entry name" value="THIOREDOXIN_1"/>
    <property type="match status" value="1"/>
</dbReference>
<dbReference type="NCBIfam" id="TIGR00385">
    <property type="entry name" value="dsbE"/>
    <property type="match status" value="1"/>
</dbReference>
<organism evidence="7 8">
    <name type="scientific">Brevundimonas halotolerans</name>
    <dbReference type="NCBI Taxonomy" id="69670"/>
    <lineage>
        <taxon>Bacteria</taxon>
        <taxon>Pseudomonadati</taxon>
        <taxon>Pseudomonadota</taxon>
        <taxon>Alphaproteobacteria</taxon>
        <taxon>Caulobacterales</taxon>
        <taxon>Caulobacteraceae</taxon>
        <taxon>Brevundimonas</taxon>
    </lineage>
</organism>
<keyword evidence="8" id="KW-1185">Reference proteome</keyword>
<dbReference type="InterPro" id="IPR050553">
    <property type="entry name" value="Thioredoxin_ResA/DsbE_sf"/>
</dbReference>
<dbReference type="GO" id="GO:0015036">
    <property type="term" value="F:disulfide oxidoreductase activity"/>
    <property type="evidence" value="ECO:0007669"/>
    <property type="project" value="InterPro"/>
</dbReference>